<feature type="domain" description="Thoeris anti-defense 2-like" evidence="1">
    <location>
        <begin position="143"/>
        <end position="238"/>
    </location>
</feature>
<reference evidence="2" key="1">
    <citation type="journal article" date="2021" name="Proc. Natl. Acad. Sci. U.S.A.">
        <title>A Catalog of Tens of Thousands of Viruses from Human Metagenomes Reveals Hidden Associations with Chronic Diseases.</title>
        <authorList>
            <person name="Tisza M.J."/>
            <person name="Buck C.B."/>
        </authorList>
    </citation>
    <scope>NUCLEOTIDE SEQUENCE</scope>
    <source>
        <strain evidence="2">CtJe739</strain>
    </source>
</reference>
<dbReference type="EMBL" id="BK015090">
    <property type="protein sequence ID" value="DAD90608.1"/>
    <property type="molecule type" value="Genomic_DNA"/>
</dbReference>
<dbReference type="InterPro" id="IPR021361">
    <property type="entry name" value="Tad2-like_dom"/>
</dbReference>
<protein>
    <recommendedName>
        <fullName evidence="1">Thoeris anti-defense 2-like domain-containing protein</fullName>
    </recommendedName>
</protein>
<dbReference type="Pfam" id="PF11195">
    <property type="entry name" value="Tad2-like"/>
    <property type="match status" value="1"/>
</dbReference>
<dbReference type="Pfam" id="PF21825">
    <property type="entry name" value="crAss001_48"/>
    <property type="match status" value="1"/>
</dbReference>
<sequence length="239" mass="27536">MKKYIGTKQIEAELMTLGDFVQETGRNPYGKDIEKHEETEQGYHVRYEDGYESWSPKDVFEKAYKVADTFLDRLYIEHSDLIEKFEKCTVFVDSEKFREAIKEDYPAFLLSLQRELMGRYLQALSCRINIATNITEDVSIKRMSFGIAIQALKFGLAIRRAGWNGKGLIVFKQVPAHIESDTIPKMQSLPQSAKDLIMKGKGFIDYTSQCLIYNENTGRADSWVPSISDVFAEDWEIVQ</sequence>
<accession>A0A8S5N8M0</accession>
<evidence type="ECO:0000259" key="1">
    <source>
        <dbReference type="Pfam" id="PF11195"/>
    </source>
</evidence>
<proteinExistence type="predicted"/>
<evidence type="ECO:0000313" key="2">
    <source>
        <dbReference type="EMBL" id="DAD90608.1"/>
    </source>
</evidence>
<organism evidence="2">
    <name type="scientific">Siphoviridae sp. ctJe739</name>
    <dbReference type="NCBI Taxonomy" id="2826241"/>
    <lineage>
        <taxon>Viruses</taxon>
        <taxon>Duplodnaviria</taxon>
        <taxon>Heunggongvirae</taxon>
        <taxon>Uroviricota</taxon>
        <taxon>Caudoviricetes</taxon>
    </lineage>
</organism>
<dbReference type="InterPro" id="IPR054052">
    <property type="entry name" value="Y16Q-like"/>
</dbReference>
<name>A0A8S5N8M0_9CAUD</name>